<name>A0A3N2Q865_SODAK</name>
<dbReference type="PROSITE" id="PS51257">
    <property type="entry name" value="PROKAR_LIPOPROTEIN"/>
    <property type="match status" value="1"/>
</dbReference>
<feature type="chain" id="PRO_5018324080" evidence="1">
    <location>
        <begin position="20"/>
        <end position="93"/>
    </location>
</feature>
<evidence type="ECO:0000313" key="3">
    <source>
        <dbReference type="Proteomes" id="UP000272025"/>
    </source>
</evidence>
<organism evidence="2 3">
    <name type="scientific">Sodiomyces alkalinus (strain CBS 110278 / VKM F-3762 / F11)</name>
    <name type="common">Alkaliphilic filamentous fungus</name>
    <dbReference type="NCBI Taxonomy" id="1314773"/>
    <lineage>
        <taxon>Eukaryota</taxon>
        <taxon>Fungi</taxon>
        <taxon>Dikarya</taxon>
        <taxon>Ascomycota</taxon>
        <taxon>Pezizomycotina</taxon>
        <taxon>Sordariomycetes</taxon>
        <taxon>Hypocreomycetidae</taxon>
        <taxon>Glomerellales</taxon>
        <taxon>Plectosphaerellaceae</taxon>
        <taxon>Sodiomyces</taxon>
    </lineage>
</organism>
<dbReference type="GeneID" id="39582267"/>
<dbReference type="OrthoDB" id="4839430at2759"/>
<feature type="signal peptide" evidence="1">
    <location>
        <begin position="1"/>
        <end position="19"/>
    </location>
</feature>
<dbReference type="EMBL" id="ML119051">
    <property type="protein sequence ID" value="ROT42971.1"/>
    <property type="molecule type" value="Genomic_DNA"/>
</dbReference>
<protein>
    <submittedName>
        <fullName evidence="2">Uncharacterized protein</fullName>
    </submittedName>
</protein>
<gene>
    <name evidence="2" type="ORF">SODALDRAFT_355158</name>
</gene>
<reference evidence="2 3" key="1">
    <citation type="journal article" date="2018" name="Mol. Ecol.">
        <title>The obligate alkalophilic soda-lake fungus Sodiomyces alkalinus has shifted to a protein diet.</title>
        <authorList>
            <person name="Grum-Grzhimaylo A.A."/>
            <person name="Falkoski D.L."/>
            <person name="van den Heuvel J."/>
            <person name="Valero-Jimenez C.A."/>
            <person name="Min B."/>
            <person name="Choi I.G."/>
            <person name="Lipzen A."/>
            <person name="Daum C.G."/>
            <person name="Aanen D.K."/>
            <person name="Tsang A."/>
            <person name="Henrissat B."/>
            <person name="Bilanenko E.N."/>
            <person name="de Vries R.P."/>
            <person name="van Kan J.A.L."/>
            <person name="Grigoriev I.V."/>
            <person name="Debets A.J.M."/>
        </authorList>
    </citation>
    <scope>NUCLEOTIDE SEQUENCE [LARGE SCALE GENOMIC DNA]</scope>
    <source>
        <strain evidence="2 3">F11</strain>
    </source>
</reference>
<accession>A0A3N2Q865</accession>
<keyword evidence="3" id="KW-1185">Reference proteome</keyword>
<proteinExistence type="predicted"/>
<sequence>MVSTKLFLTITALALHATAHPSLLAPNTALGCVAPSNCSPIGGCQFCCSKGIKPNSFKCHSHGDKNCGSLNHRSKFAYTAHSLRSLRAFMTPR</sequence>
<evidence type="ECO:0000256" key="1">
    <source>
        <dbReference type="SAM" id="SignalP"/>
    </source>
</evidence>
<dbReference type="Proteomes" id="UP000272025">
    <property type="component" value="Unassembled WGS sequence"/>
</dbReference>
<keyword evidence="1" id="KW-0732">Signal</keyword>
<evidence type="ECO:0000313" key="2">
    <source>
        <dbReference type="EMBL" id="ROT42971.1"/>
    </source>
</evidence>
<dbReference type="RefSeq" id="XP_028470777.1">
    <property type="nucleotide sequence ID" value="XM_028613789.1"/>
</dbReference>
<dbReference type="AlphaFoldDB" id="A0A3N2Q865"/>